<keyword evidence="3" id="KW-0963">Cytoplasm</keyword>
<feature type="domain" description="CNH" evidence="6">
    <location>
        <begin position="45"/>
        <end position="459"/>
    </location>
</feature>
<comment type="caution">
    <text evidence="7">The sequence shown here is derived from an EMBL/GenBank/DDBJ whole genome shotgun (WGS) entry which is preliminary data.</text>
</comment>
<dbReference type="InterPro" id="IPR001180">
    <property type="entry name" value="CNH_dom"/>
</dbReference>
<proteinExistence type="predicted"/>
<protein>
    <recommendedName>
        <fullName evidence="6">CNH domain-containing protein</fullName>
    </recommendedName>
</protein>
<keyword evidence="4" id="KW-0653">Protein transport</keyword>
<dbReference type="EMBL" id="APWK03000113">
    <property type="protein sequence ID" value="PHH50801.1"/>
    <property type="molecule type" value="Genomic_DNA"/>
</dbReference>
<dbReference type="PROSITE" id="PS50219">
    <property type="entry name" value="CNH"/>
    <property type="match status" value="1"/>
</dbReference>
<feature type="compositionally biased region" description="Polar residues" evidence="5">
    <location>
        <begin position="335"/>
        <end position="359"/>
    </location>
</feature>
<accession>A0A2C5WYS2</accession>
<evidence type="ECO:0000256" key="1">
    <source>
        <dbReference type="ARBA" id="ARBA00004496"/>
    </source>
</evidence>
<dbReference type="InterPro" id="IPR032914">
    <property type="entry name" value="Vam6/VPS39/TRAP1"/>
</dbReference>
<evidence type="ECO:0000313" key="7">
    <source>
        <dbReference type="EMBL" id="PHH50801.1"/>
    </source>
</evidence>
<dbReference type="OrthoDB" id="5325112at2759"/>
<feature type="compositionally biased region" description="Basic and acidic residues" evidence="5">
    <location>
        <begin position="534"/>
        <end position="547"/>
    </location>
</feature>
<comment type="subcellular location">
    <subcellularLocation>
        <location evidence="1">Cytoplasm</location>
    </subcellularLocation>
</comment>
<dbReference type="PANTHER" id="PTHR12894:SF27">
    <property type="entry name" value="TRANSFORMING GROWTH FACTOR-BETA RECEPTOR-ASSOCIATED PROTEIN 1"/>
    <property type="match status" value="1"/>
</dbReference>
<dbReference type="AlphaFoldDB" id="A0A2C5WYS2"/>
<dbReference type="Proteomes" id="UP000222788">
    <property type="component" value="Unassembled WGS sequence"/>
</dbReference>
<dbReference type="GO" id="GO:0015031">
    <property type="term" value="P:protein transport"/>
    <property type="evidence" value="ECO:0007669"/>
    <property type="project" value="UniProtKB-KW"/>
</dbReference>
<evidence type="ECO:0000256" key="2">
    <source>
        <dbReference type="ARBA" id="ARBA00022448"/>
    </source>
</evidence>
<feature type="region of interest" description="Disordered" evidence="5">
    <location>
        <begin position="527"/>
        <end position="547"/>
    </location>
</feature>
<dbReference type="PANTHER" id="PTHR12894">
    <property type="entry name" value="CNH DOMAIN CONTAINING"/>
    <property type="match status" value="1"/>
</dbReference>
<evidence type="ECO:0000259" key="6">
    <source>
        <dbReference type="PROSITE" id="PS50219"/>
    </source>
</evidence>
<feature type="region of interest" description="Disordered" evidence="5">
    <location>
        <begin position="251"/>
        <end position="362"/>
    </location>
</feature>
<keyword evidence="2" id="KW-0813">Transport</keyword>
<evidence type="ECO:0000256" key="3">
    <source>
        <dbReference type="ARBA" id="ARBA00022490"/>
    </source>
</evidence>
<dbReference type="GO" id="GO:0005737">
    <property type="term" value="C:cytoplasm"/>
    <property type="evidence" value="ECO:0007669"/>
    <property type="project" value="UniProtKB-SubCell"/>
</dbReference>
<organism evidence="7 8">
    <name type="scientific">Ceratocystis fimbriata CBS 114723</name>
    <dbReference type="NCBI Taxonomy" id="1035309"/>
    <lineage>
        <taxon>Eukaryota</taxon>
        <taxon>Fungi</taxon>
        <taxon>Dikarya</taxon>
        <taxon>Ascomycota</taxon>
        <taxon>Pezizomycotina</taxon>
        <taxon>Sordariomycetes</taxon>
        <taxon>Hypocreomycetidae</taxon>
        <taxon>Microascales</taxon>
        <taxon>Ceratocystidaceae</taxon>
        <taxon>Ceratocystis</taxon>
    </lineage>
</organism>
<reference evidence="7 8" key="1">
    <citation type="journal article" date="2013" name="Fungal Biol.">
        <title>Analysis of microsatellite markers in the genome of the plant pathogen Ceratocystis fimbriata.</title>
        <authorList>
            <person name="Simpson M.C."/>
            <person name="Wilken P.M."/>
            <person name="Coetzee M.P."/>
            <person name="Wingfield M.J."/>
            <person name="Wingfield B.D."/>
        </authorList>
    </citation>
    <scope>NUCLEOTIDE SEQUENCE [LARGE SCALE GENOMIC DNA]</scope>
    <source>
        <strain evidence="7 8">CBS 114723</strain>
    </source>
</reference>
<evidence type="ECO:0000256" key="4">
    <source>
        <dbReference type="ARBA" id="ARBA00022927"/>
    </source>
</evidence>
<name>A0A2C5WYS2_9PEZI</name>
<keyword evidence="8" id="KW-1185">Reference proteome</keyword>
<dbReference type="GO" id="GO:0006914">
    <property type="term" value="P:autophagy"/>
    <property type="evidence" value="ECO:0007669"/>
    <property type="project" value="TreeGrafter"/>
</dbReference>
<evidence type="ECO:0000313" key="8">
    <source>
        <dbReference type="Proteomes" id="UP000222788"/>
    </source>
</evidence>
<feature type="compositionally biased region" description="Pro residues" evidence="5">
    <location>
        <begin position="307"/>
        <end position="317"/>
    </location>
</feature>
<evidence type="ECO:0000256" key="5">
    <source>
        <dbReference type="SAM" id="MobiDB-lite"/>
    </source>
</evidence>
<dbReference type="STRING" id="1035309.A0A2C5WYS2"/>
<reference evidence="7 8" key="2">
    <citation type="journal article" date="2013" name="IMA Fungus">
        <title>IMA Genome-F 1: Ceratocystis fimbriata: Draft nuclear genome sequence for the plant pathogen, Ceratocystis fimbriata.</title>
        <authorList>
            <person name="Wilken P.M."/>
            <person name="Steenkamp E.T."/>
            <person name="Wingfield M.J."/>
            <person name="de Beer Z.W."/>
            <person name="Wingfield B.D."/>
        </authorList>
    </citation>
    <scope>NUCLEOTIDE SEQUENCE [LARGE SCALE GENOMIC DNA]</scope>
    <source>
        <strain evidence="7 8">CBS 114723</strain>
    </source>
</reference>
<sequence>MSGDEVDAEKPLPVAPISATSEDGPFVLRTLMDEVPLATEGMSDGIKINCIEFYDNNLYIGTSAGQLLHFVHIPADSSDASSSSSFIMASRLEPDYAESTNSAPGSRPGVQQILLLPKVGKACVLCNWTVTFYMLPEFSRALGTLQVKNCNWIGGVDLNESRDPDDYGYDGKPGVTLMMSLNKRIQIVRILDEAKLVRNIDFAGSTMSIRRDSIACVADNRSYALLDIDHQLKIPLMPIFSLDDTISSGDMGRTQAIGGNSSEGLVRSNSSAHKKPQTPPNVHNRSTSLGASIYSRISSDTTSGSTTPPPPPPPPKTPDPENSSTLQLPHDGPSSAASTPQRSTTPANGNTNAAKQRQSGFLKGHIVSPTKEEFLLVIGTSPVDPGIGMFVNLDGDPTRPTIKFDRYPKQIVVDNGQPPENLLQSMSPFVVEEEAYIIASISRDFEDGPHYGLEIQRTDAGSQAMPEKQWLEPPIAQDSHALVGVKTLLDGSGVTFPEIVERLGQKRFFPFGQRKKGETIFSLRNLATDGQGAQERDNRNEEGAPDNWEEKRVKDERDFVQRLANGASRIAVWSGNHIWWAVRNPLLLRLEAELHLSMTFEIGANQTKPPINQRPGFALMESFKNREARSELEFLTFNYLRQRAGLVLLFELLGAEQNPDLCFSDAEIKSLEEILVESVLDPRVVLSLIPGVCNEIIESKMGIWVFGGVREAVIHYLSNQPVPMHQGKPVPAIEHLSSQVLHFLRRFLVAWRRRKGFGSVAGEKEVFQTVDAALLLVLLEIDQHSPVGLAKSSRSPRAELYEVVDKGIDCFDRAVEMLEAYNRLFVLSRLYQSRKMAREVLGTWKRIVEGEVDEGGELMDGEQRVRDYLSKVGNLDLVREYGLWLANRNPALGVEVFAEEKRAKNGIVGPRFEPTDVVHMLKAKAPGAVKAYLEHMVFTKGHSLYINDLISYFLDSVFGHLQASKENREALAATYTAYRALQPPKPSYGRFLADNLVQDGDEAWRNRLRLLQLLSTARGYDAEAIHRRIAELPGDLLVPETIILAGKAKQHSEAIRLLVHSLGDYDTAVTYCIRGGRSIYGSPSRYSALQQTLASPTSHNFPMTDSIEDQDEFADSEALFKKQKSLFLILLGEFLVIENSNHRVEQTSTLLERYGPWFELKQVLERVPDSWPLEPLGPFLIGALRRIVREQHQAMVQKALCAAQSLRISEELIEARARAGPTVKEAKESDNTT</sequence>
<dbReference type="GO" id="GO:0034058">
    <property type="term" value="P:endosomal vesicle fusion"/>
    <property type="evidence" value="ECO:0007669"/>
    <property type="project" value="TreeGrafter"/>
</dbReference>
<feature type="compositionally biased region" description="Polar residues" evidence="5">
    <location>
        <begin position="257"/>
        <end position="271"/>
    </location>
</feature>
<feature type="compositionally biased region" description="Polar residues" evidence="5">
    <location>
        <begin position="280"/>
        <end position="290"/>
    </location>
</feature>
<gene>
    <name evidence="7" type="ORF">CFIMG_004434RA</name>
</gene>
<dbReference type="GO" id="GO:0016020">
    <property type="term" value="C:membrane"/>
    <property type="evidence" value="ECO:0007669"/>
    <property type="project" value="TreeGrafter"/>
</dbReference>